<evidence type="ECO:0000256" key="1">
    <source>
        <dbReference type="SAM" id="SignalP"/>
    </source>
</evidence>
<keyword evidence="3" id="KW-1185">Reference proteome</keyword>
<dbReference type="EMBL" id="FMVC01000005">
    <property type="protein sequence ID" value="SCY78337.1"/>
    <property type="molecule type" value="Genomic_DNA"/>
</dbReference>
<evidence type="ECO:0000313" key="2">
    <source>
        <dbReference type="EMBL" id="SCY78337.1"/>
    </source>
</evidence>
<gene>
    <name evidence="2" type="ORF">SAMN02927916_3366</name>
</gene>
<comment type="caution">
    <text evidence="2">The sequence shown here is derived from an EMBL/GenBank/DDBJ whole genome shotgun (WGS) entry which is preliminary data.</text>
</comment>
<keyword evidence="1" id="KW-0732">Signal</keyword>
<evidence type="ECO:0008006" key="4">
    <source>
        <dbReference type="Google" id="ProtNLM"/>
    </source>
</evidence>
<name>A0ABY0LY59_9FLAO</name>
<dbReference type="Proteomes" id="UP000199307">
    <property type="component" value="Unassembled WGS sequence"/>
</dbReference>
<proteinExistence type="predicted"/>
<feature type="chain" id="PRO_5046485209" description="Lipoprotein" evidence="1">
    <location>
        <begin position="23"/>
        <end position="136"/>
    </location>
</feature>
<feature type="signal peptide" evidence="1">
    <location>
        <begin position="1"/>
        <end position="22"/>
    </location>
</feature>
<evidence type="ECO:0000313" key="3">
    <source>
        <dbReference type="Proteomes" id="UP000199307"/>
    </source>
</evidence>
<dbReference type="PROSITE" id="PS51257">
    <property type="entry name" value="PROKAR_LIPOPROTEIN"/>
    <property type="match status" value="1"/>
</dbReference>
<protein>
    <recommendedName>
        <fullName evidence="4">Lipoprotein</fullName>
    </recommendedName>
</protein>
<dbReference type="RefSeq" id="WP_091134189.1">
    <property type="nucleotide sequence ID" value="NZ_FMVC01000005.1"/>
</dbReference>
<accession>A0ABY0LY59</accession>
<reference evidence="2 3" key="1">
    <citation type="submission" date="2016-10" db="EMBL/GenBank/DDBJ databases">
        <authorList>
            <person name="Varghese N."/>
            <person name="Submissions S."/>
        </authorList>
    </citation>
    <scope>NUCLEOTIDE SEQUENCE [LARGE SCALE GENOMIC DNA]</scope>
    <source>
        <strain evidence="2 3">CGMCC 1.6859</strain>
    </source>
</reference>
<sequence length="136" mass="15772">MIIKYKAILLFGLVLTILSCTTKNNNNVTRIYNFKGIKFYEIKCGEKIYFSLQEGNCNSMPSSYIYPKGDSENYFCIFLRIKNKKLELYSPYNDLVKFGNISDQIKIFEYKTPEDNLFIEDSIKGKSYSIDGTTSL</sequence>
<organism evidence="2 3">
    <name type="scientific">Flavobacterium anhuiense</name>
    <dbReference type="NCBI Taxonomy" id="459526"/>
    <lineage>
        <taxon>Bacteria</taxon>
        <taxon>Pseudomonadati</taxon>
        <taxon>Bacteroidota</taxon>
        <taxon>Flavobacteriia</taxon>
        <taxon>Flavobacteriales</taxon>
        <taxon>Flavobacteriaceae</taxon>
        <taxon>Flavobacterium</taxon>
    </lineage>
</organism>